<organism evidence="1 2">
    <name type="scientific">Populus alba</name>
    <name type="common">White poplar</name>
    <dbReference type="NCBI Taxonomy" id="43335"/>
    <lineage>
        <taxon>Eukaryota</taxon>
        <taxon>Viridiplantae</taxon>
        <taxon>Streptophyta</taxon>
        <taxon>Embryophyta</taxon>
        <taxon>Tracheophyta</taxon>
        <taxon>Spermatophyta</taxon>
        <taxon>Magnoliopsida</taxon>
        <taxon>eudicotyledons</taxon>
        <taxon>Gunneridae</taxon>
        <taxon>Pentapetalae</taxon>
        <taxon>rosids</taxon>
        <taxon>fabids</taxon>
        <taxon>Malpighiales</taxon>
        <taxon>Salicaceae</taxon>
        <taxon>Saliceae</taxon>
        <taxon>Populus</taxon>
    </lineage>
</organism>
<dbReference type="Proteomes" id="UP000309997">
    <property type="component" value="Unassembled WGS sequence"/>
</dbReference>
<proteinExistence type="predicted"/>
<accession>A0ACC4B949</accession>
<comment type="caution">
    <text evidence="1">The sequence shown here is derived from an EMBL/GenBank/DDBJ whole genome shotgun (WGS) entry which is preliminary data.</text>
</comment>
<protein>
    <submittedName>
        <fullName evidence="1">Uncharacterized protein</fullName>
    </submittedName>
</protein>
<dbReference type="EMBL" id="RCHU02000013">
    <property type="protein sequence ID" value="KAL3574458.1"/>
    <property type="molecule type" value="Genomic_DNA"/>
</dbReference>
<reference evidence="1 2" key="1">
    <citation type="journal article" date="2024" name="Plant Biotechnol. J.">
        <title>Genome and CRISPR/Cas9 system of a widespread forest tree (Populus alba) in the world.</title>
        <authorList>
            <person name="Liu Y.J."/>
            <person name="Jiang P.F."/>
            <person name="Han X.M."/>
            <person name="Li X.Y."/>
            <person name="Wang H.M."/>
            <person name="Wang Y.J."/>
            <person name="Wang X.X."/>
            <person name="Zeng Q.Y."/>
        </authorList>
    </citation>
    <scope>NUCLEOTIDE SEQUENCE [LARGE SCALE GENOMIC DNA]</scope>
    <source>
        <strain evidence="2">cv. PAL-ZL1</strain>
    </source>
</reference>
<evidence type="ECO:0000313" key="1">
    <source>
        <dbReference type="EMBL" id="KAL3574458.1"/>
    </source>
</evidence>
<name>A0ACC4B949_POPAL</name>
<keyword evidence="2" id="KW-1185">Reference proteome</keyword>
<gene>
    <name evidence="1" type="ORF">D5086_025071</name>
</gene>
<evidence type="ECO:0000313" key="2">
    <source>
        <dbReference type="Proteomes" id="UP000309997"/>
    </source>
</evidence>
<sequence>MQLNPSFLAPWYCLSQCIKEGGTAFSKAHGCEVWDLASRNPEVNRNFNEAMACTSKIVMTAILSQYKDGFNNIRSLVDVAGGTGGNRILHDWTDESCVEILRNCKKAIPEKTGKLIIADIVLKTDDHCDKLDGIRMAMDLVMFALTCGKERTEQEWKKLLEEGGFYRYKIIKIPALESIIEAYPE</sequence>